<reference evidence="1 2" key="1">
    <citation type="journal article" date="2022" name="Allergy">
        <title>Genome assembly and annotation of Periplaneta americana reveal a comprehensive cockroach allergen profile.</title>
        <authorList>
            <person name="Wang L."/>
            <person name="Xiong Q."/>
            <person name="Saelim N."/>
            <person name="Wang L."/>
            <person name="Nong W."/>
            <person name="Wan A.T."/>
            <person name="Shi M."/>
            <person name="Liu X."/>
            <person name="Cao Q."/>
            <person name="Hui J.H.L."/>
            <person name="Sookrung N."/>
            <person name="Leung T.F."/>
            <person name="Tungtrongchitr A."/>
            <person name="Tsui S.K.W."/>
        </authorList>
    </citation>
    <scope>NUCLEOTIDE SEQUENCE [LARGE SCALE GENOMIC DNA]</scope>
    <source>
        <strain evidence="1">PWHHKU_190912</strain>
    </source>
</reference>
<comment type="caution">
    <text evidence="1">The sequence shown here is derived from an EMBL/GenBank/DDBJ whole genome shotgun (WGS) entry which is preliminary data.</text>
</comment>
<dbReference type="Proteomes" id="UP001148838">
    <property type="component" value="Unassembled WGS sequence"/>
</dbReference>
<name>A0ABQ8RZN5_PERAM</name>
<sequence>MNLSFHHPKKDQCSLCATYCDADDVKKIELQGMYDKHTEEKNAVRNKKNDAKMAAKENPIEFASAVFDLQQVIQLPISKESAVFYRRRLSVYNFTVYNIANKDCHCFLWNETISKRVSSEIATCVGIYLQELDAKGVKNVRLFADGCSGQNKNTIVVNMLSNSKNLLSINLCFFEPNHGQNEGNSAHSTISTALAQAGDIFIPCQLVPIVRLARRAAPYEVLSMRVKDFFDYKSISDSLRI</sequence>
<proteinExistence type="predicted"/>
<evidence type="ECO:0000313" key="1">
    <source>
        <dbReference type="EMBL" id="KAJ4427099.1"/>
    </source>
</evidence>
<dbReference type="PANTHER" id="PTHR10773">
    <property type="entry name" value="DNA-DIRECTED RNA POLYMERASES I, II, AND III SUBUNIT RPABC2"/>
    <property type="match status" value="1"/>
</dbReference>
<organism evidence="1 2">
    <name type="scientific">Periplaneta americana</name>
    <name type="common">American cockroach</name>
    <name type="synonym">Blatta americana</name>
    <dbReference type="NCBI Taxonomy" id="6978"/>
    <lineage>
        <taxon>Eukaryota</taxon>
        <taxon>Metazoa</taxon>
        <taxon>Ecdysozoa</taxon>
        <taxon>Arthropoda</taxon>
        <taxon>Hexapoda</taxon>
        <taxon>Insecta</taxon>
        <taxon>Pterygota</taxon>
        <taxon>Neoptera</taxon>
        <taxon>Polyneoptera</taxon>
        <taxon>Dictyoptera</taxon>
        <taxon>Blattodea</taxon>
        <taxon>Blattoidea</taxon>
        <taxon>Blattidae</taxon>
        <taxon>Blattinae</taxon>
        <taxon>Periplaneta</taxon>
    </lineage>
</organism>
<accession>A0ABQ8RZN5</accession>
<keyword evidence="2" id="KW-1185">Reference proteome</keyword>
<evidence type="ECO:0000313" key="2">
    <source>
        <dbReference type="Proteomes" id="UP001148838"/>
    </source>
</evidence>
<gene>
    <name evidence="1" type="ORF">ANN_24714</name>
</gene>
<dbReference type="EMBL" id="JAJSOF020000038">
    <property type="protein sequence ID" value="KAJ4427099.1"/>
    <property type="molecule type" value="Genomic_DNA"/>
</dbReference>
<dbReference type="PANTHER" id="PTHR10773:SF19">
    <property type="match status" value="1"/>
</dbReference>
<protein>
    <submittedName>
        <fullName evidence="1">Uncharacterized protein</fullName>
    </submittedName>
</protein>